<sequence>MKSTLSLSFIVIGLWLYSCQVTAHFLAFFPEKQVIDTGDSRQLHFPIIFTHPSTLGPTMSIVRPVSAGYIINETRVDLTDELEAVVRGSETSWRLNVNLRRPGTYTFYANQAPYLDPIEEVVITQYAKVVVDVFAALGQWQSPLGTPVEIIPLTRPFALWTNSLFTGRVLADGQPAANVSVEIEYYNDSGVTLPSDAWNFLEVRTNAMGEFSVVLPREGWWGIAALVPDKTLFTFEGKQYHHERAGVIWLQTLDMK</sequence>
<dbReference type="AlphaFoldDB" id="A9DDU7"/>
<protein>
    <submittedName>
        <fullName evidence="1">ABC Cobalt transporter, periplasmic binding protein CbiN</fullName>
    </submittedName>
</protein>
<dbReference type="Pfam" id="PF10670">
    <property type="entry name" value="DUF4198"/>
    <property type="match status" value="1"/>
</dbReference>
<accession>A9DDU7</accession>
<evidence type="ECO:0000313" key="2">
    <source>
        <dbReference type="Proteomes" id="UP000005839"/>
    </source>
</evidence>
<keyword evidence="2" id="KW-1185">Reference proteome</keyword>
<dbReference type="InterPro" id="IPR019613">
    <property type="entry name" value="DUF4198"/>
</dbReference>
<dbReference type="PROSITE" id="PS51257">
    <property type="entry name" value="PROKAR_LIPOPROTEIN"/>
    <property type="match status" value="1"/>
</dbReference>
<gene>
    <name evidence="1" type="ORF">KT99_09863</name>
</gene>
<organism evidence="1 2">
    <name type="scientific">Shewanella benthica KT99</name>
    <dbReference type="NCBI Taxonomy" id="314608"/>
    <lineage>
        <taxon>Bacteria</taxon>
        <taxon>Pseudomonadati</taxon>
        <taxon>Pseudomonadota</taxon>
        <taxon>Gammaproteobacteria</taxon>
        <taxon>Alteromonadales</taxon>
        <taxon>Shewanellaceae</taxon>
        <taxon>Shewanella</taxon>
    </lineage>
</organism>
<dbReference type="EMBL" id="ABIC01000025">
    <property type="protein sequence ID" value="EDQ00174.1"/>
    <property type="molecule type" value="Genomic_DNA"/>
</dbReference>
<dbReference type="RefSeq" id="WP_005500587.1">
    <property type="nucleotide sequence ID" value="NZ_ABIC01000025.1"/>
</dbReference>
<proteinExistence type="predicted"/>
<dbReference type="Proteomes" id="UP000005839">
    <property type="component" value="Unassembled WGS sequence"/>
</dbReference>
<name>A9DDU7_9GAMM</name>
<evidence type="ECO:0000313" key="1">
    <source>
        <dbReference type="EMBL" id="EDQ00174.1"/>
    </source>
</evidence>
<comment type="caution">
    <text evidence="1">The sequence shown here is derived from an EMBL/GenBank/DDBJ whole genome shotgun (WGS) entry which is preliminary data.</text>
</comment>
<dbReference type="STRING" id="314608.KT99_09863"/>
<reference evidence="1 2" key="1">
    <citation type="submission" date="2007-10" db="EMBL/GenBank/DDBJ databases">
        <authorList>
            <person name="Yayanos A."/>
            <person name="Ferriera S."/>
            <person name="Johnson J."/>
            <person name="Kravitz S."/>
            <person name="Halpern A."/>
            <person name="Remington K."/>
            <person name="Beeson K."/>
            <person name="Tran B."/>
            <person name="Rogers Y.-H."/>
            <person name="Friedman R."/>
            <person name="Venter J.C."/>
        </authorList>
    </citation>
    <scope>NUCLEOTIDE SEQUENCE [LARGE SCALE GENOMIC DNA]</scope>
    <source>
        <strain evidence="1 2">KT99</strain>
    </source>
</reference>